<organism evidence="2 3">
    <name type="scientific">Helicoverpa armigera</name>
    <name type="common">Cotton bollworm</name>
    <name type="synonym">Heliothis armigera</name>
    <dbReference type="NCBI Taxonomy" id="29058"/>
    <lineage>
        <taxon>Eukaryota</taxon>
        <taxon>Metazoa</taxon>
        <taxon>Ecdysozoa</taxon>
        <taxon>Arthropoda</taxon>
        <taxon>Hexapoda</taxon>
        <taxon>Insecta</taxon>
        <taxon>Pterygota</taxon>
        <taxon>Neoptera</taxon>
        <taxon>Endopterygota</taxon>
        <taxon>Lepidoptera</taxon>
        <taxon>Glossata</taxon>
        <taxon>Ditrysia</taxon>
        <taxon>Noctuoidea</taxon>
        <taxon>Noctuidae</taxon>
        <taxon>Heliothinae</taxon>
        <taxon>Helicoverpa</taxon>
    </lineage>
</organism>
<keyword evidence="1" id="KW-0732">Signal</keyword>
<dbReference type="Pfam" id="PF07294">
    <property type="entry name" value="Fibroin_P25"/>
    <property type="match status" value="1"/>
</dbReference>
<name>A0A2W1BYP1_HELAM</name>
<feature type="chain" id="PRO_5015886597" evidence="1">
    <location>
        <begin position="17"/>
        <end position="253"/>
    </location>
</feature>
<evidence type="ECO:0000313" key="3">
    <source>
        <dbReference type="Proteomes" id="UP000249218"/>
    </source>
</evidence>
<feature type="signal peptide" evidence="1">
    <location>
        <begin position="1"/>
        <end position="16"/>
    </location>
</feature>
<keyword evidence="3" id="KW-1185">Reference proteome</keyword>
<dbReference type="InterPro" id="IPR009911">
    <property type="entry name" value="Fibroin_P25"/>
</dbReference>
<accession>A0A2W1BYP1</accession>
<dbReference type="GO" id="GO:0005198">
    <property type="term" value="F:structural molecule activity"/>
    <property type="evidence" value="ECO:0007669"/>
    <property type="project" value="InterPro"/>
</dbReference>
<dbReference type="OrthoDB" id="7446189at2759"/>
<sequence length="253" mass="29658">MKFLVCFILLINISYCYKYGYDSFGRRRNYGMYRVHEENGEQPRQDYNASIIRPCYPHDIKCIRRLFHYKAQCTRPMGYAPDPYMLRRLDLRIPHANITFGLLNAQVRGLNEWKIKEFFFNKATDVLVLEVEFDRIVVSSTRVKIIYHRRGEEPLQVSDYSIIEYCGVSLTLTIPHIQYLQLSGAHVFSYISEATPRYTLGPAIYKVKDRGFRRALKEMVTSLGLSIQEVFVNQGSVIMSAFLQSIICDFRHH</sequence>
<proteinExistence type="predicted"/>
<gene>
    <name evidence="2" type="primary">HaOG202747</name>
    <name evidence="2" type="ORF">B5X24_HaOG202747</name>
</gene>
<dbReference type="GO" id="GO:0005576">
    <property type="term" value="C:extracellular region"/>
    <property type="evidence" value="ECO:0007669"/>
    <property type="project" value="InterPro"/>
</dbReference>
<dbReference type="EMBL" id="KZ149916">
    <property type="protein sequence ID" value="PZC77940.1"/>
    <property type="molecule type" value="Genomic_DNA"/>
</dbReference>
<dbReference type="Proteomes" id="UP000249218">
    <property type="component" value="Unassembled WGS sequence"/>
</dbReference>
<dbReference type="AlphaFoldDB" id="A0A2W1BYP1"/>
<evidence type="ECO:0000256" key="1">
    <source>
        <dbReference type="SAM" id="SignalP"/>
    </source>
</evidence>
<reference evidence="2 3" key="1">
    <citation type="journal article" date="2017" name="BMC Biol.">
        <title>Genomic innovations, transcriptional plasticity and gene loss underlying the evolution and divergence of two highly polyphagous and invasive Helicoverpa pest species.</title>
        <authorList>
            <person name="Pearce S.L."/>
            <person name="Clarke D.F."/>
            <person name="East P.D."/>
            <person name="Elfekih S."/>
            <person name="Gordon K.H."/>
            <person name="Jermiin L.S."/>
            <person name="McGaughran A."/>
            <person name="Oakeshott J.G."/>
            <person name="Papanikolaou A."/>
            <person name="Perera O.P."/>
            <person name="Rane R.V."/>
            <person name="Richards S."/>
            <person name="Tay W.T."/>
            <person name="Walsh T.K."/>
            <person name="Anderson A."/>
            <person name="Anderson C.J."/>
            <person name="Asgari S."/>
            <person name="Board P.G."/>
            <person name="Bretschneider A."/>
            <person name="Campbell P.M."/>
            <person name="Chertemps T."/>
            <person name="Christeller J.T."/>
            <person name="Coppin C.W."/>
            <person name="Downes S.J."/>
            <person name="Duan G."/>
            <person name="Farnsworth C.A."/>
            <person name="Good R.T."/>
            <person name="Han L.B."/>
            <person name="Han Y.C."/>
            <person name="Hatje K."/>
            <person name="Horne I."/>
            <person name="Huang Y.P."/>
            <person name="Hughes D.S."/>
            <person name="Jacquin-Joly E."/>
            <person name="James W."/>
            <person name="Jhangiani S."/>
            <person name="Kollmar M."/>
            <person name="Kuwar S.S."/>
            <person name="Li S."/>
            <person name="Liu N.Y."/>
            <person name="Maibeche M.T."/>
            <person name="Miller J.R."/>
            <person name="Montagne N."/>
            <person name="Perry T."/>
            <person name="Qu J."/>
            <person name="Song S.V."/>
            <person name="Sutton G.G."/>
            <person name="Vogel H."/>
            <person name="Walenz B.P."/>
            <person name="Xu W."/>
            <person name="Zhang H.J."/>
            <person name="Zou Z."/>
            <person name="Batterham P."/>
            <person name="Edwards O.R."/>
            <person name="Feyereisen R."/>
            <person name="Gibbs R.A."/>
            <person name="Heckel D.G."/>
            <person name="McGrath A."/>
            <person name="Robin C."/>
            <person name="Scherer S.E."/>
            <person name="Worley K.C."/>
            <person name="Wu Y.D."/>
        </authorList>
    </citation>
    <scope>NUCLEOTIDE SEQUENCE [LARGE SCALE GENOMIC DNA]</scope>
    <source>
        <strain evidence="2">Harm_GR_Male_#8</strain>
        <tissue evidence="2">Whole organism</tissue>
    </source>
</reference>
<evidence type="ECO:0000313" key="2">
    <source>
        <dbReference type="EMBL" id="PZC77940.1"/>
    </source>
</evidence>
<protein>
    <submittedName>
        <fullName evidence="2">Uncharacterized protein</fullName>
    </submittedName>
</protein>